<dbReference type="HAMAP" id="MF_00088">
    <property type="entry name" value="KhpA"/>
    <property type="match status" value="1"/>
</dbReference>
<dbReference type="CDD" id="cd22533">
    <property type="entry name" value="KH-II_YlqC-like"/>
    <property type="match status" value="1"/>
</dbReference>
<gene>
    <name evidence="3" type="primary">khpA</name>
    <name evidence="4" type="ORF">NCTC11820_01275</name>
</gene>
<evidence type="ECO:0000256" key="3">
    <source>
        <dbReference type="HAMAP-Rule" id="MF_00088"/>
    </source>
</evidence>
<proteinExistence type="inferred from homology"/>
<dbReference type="GO" id="GO:0005737">
    <property type="term" value="C:cytoplasm"/>
    <property type="evidence" value="ECO:0007669"/>
    <property type="project" value="UniProtKB-SubCell"/>
</dbReference>
<evidence type="ECO:0000313" key="5">
    <source>
        <dbReference type="Proteomes" id="UP000250245"/>
    </source>
</evidence>
<protein>
    <recommendedName>
        <fullName evidence="3">RNA-binding protein KhpA</fullName>
    </recommendedName>
    <alternativeName>
        <fullName evidence="3">KH-domain protein A</fullName>
    </alternativeName>
</protein>
<organism evidence="4 5">
    <name type="scientific">Mobiluncus curtisii</name>
    <dbReference type="NCBI Taxonomy" id="2051"/>
    <lineage>
        <taxon>Bacteria</taxon>
        <taxon>Bacillati</taxon>
        <taxon>Actinomycetota</taxon>
        <taxon>Actinomycetes</taxon>
        <taxon>Actinomycetales</taxon>
        <taxon>Actinomycetaceae</taxon>
        <taxon>Mobiluncus</taxon>
    </lineage>
</organism>
<dbReference type="SUPFAM" id="SSF54814">
    <property type="entry name" value="Prokaryotic type KH domain (KH-domain type II)"/>
    <property type="match status" value="1"/>
</dbReference>
<sequence length="81" mass="8819">MSMLADSLEHLVSGIVDEPEVVRVSEKSLRRGKLLEVHVAPSDLGRVIGRNGRTAKALRSVVSALSTQGSVRVDVIDQDRR</sequence>
<comment type="subcellular location">
    <subcellularLocation>
        <location evidence="3">Cytoplasm</location>
    </subcellularLocation>
</comment>
<dbReference type="NCBIfam" id="NF002761">
    <property type="entry name" value="PRK02821.1"/>
    <property type="match status" value="1"/>
</dbReference>
<evidence type="ECO:0000256" key="1">
    <source>
        <dbReference type="ARBA" id="ARBA00022490"/>
    </source>
</evidence>
<dbReference type="InterPro" id="IPR020627">
    <property type="entry name" value="KhpA"/>
</dbReference>
<dbReference type="AlphaFoldDB" id="A0A2X2YAW2"/>
<dbReference type="Gene3D" id="3.30.300.20">
    <property type="match status" value="1"/>
</dbReference>
<evidence type="ECO:0000256" key="2">
    <source>
        <dbReference type="ARBA" id="ARBA00022884"/>
    </source>
</evidence>
<dbReference type="EMBL" id="UASJ01000001">
    <property type="protein sequence ID" value="SQB64972.1"/>
    <property type="molecule type" value="Genomic_DNA"/>
</dbReference>
<accession>A0A2X2YAW2</accession>
<dbReference type="PANTHER" id="PTHR34654">
    <property type="entry name" value="UPF0109 PROTEIN SCO5592"/>
    <property type="match status" value="1"/>
</dbReference>
<dbReference type="InterPro" id="IPR009019">
    <property type="entry name" value="KH_sf_prok-type"/>
</dbReference>
<dbReference type="GO" id="GO:0003723">
    <property type="term" value="F:RNA binding"/>
    <property type="evidence" value="ECO:0007669"/>
    <property type="project" value="UniProtKB-UniRule"/>
</dbReference>
<reference evidence="4 5" key="1">
    <citation type="submission" date="2018-06" db="EMBL/GenBank/DDBJ databases">
        <authorList>
            <consortium name="Pathogen Informatics"/>
            <person name="Doyle S."/>
        </authorList>
    </citation>
    <scope>NUCLEOTIDE SEQUENCE [LARGE SCALE GENOMIC DNA]</scope>
    <source>
        <strain evidence="4 5">NCTC11820</strain>
    </source>
</reference>
<dbReference type="OMA" id="AVKMDKR"/>
<dbReference type="PROSITE" id="PS50084">
    <property type="entry name" value="KH_TYPE_1"/>
    <property type="match status" value="1"/>
</dbReference>
<dbReference type="Proteomes" id="UP000250245">
    <property type="component" value="Unassembled WGS sequence"/>
</dbReference>
<dbReference type="Pfam" id="PF13083">
    <property type="entry name" value="KH_KhpA-B"/>
    <property type="match status" value="1"/>
</dbReference>
<name>A0A2X2YAW2_9ACTO</name>
<evidence type="ECO:0000313" key="4">
    <source>
        <dbReference type="EMBL" id="SQB64972.1"/>
    </source>
</evidence>
<dbReference type="InterPro" id="IPR015946">
    <property type="entry name" value="KH_dom-like_a/b"/>
</dbReference>
<comment type="function">
    <text evidence="3">A probable RNA-binding protein.</text>
</comment>
<dbReference type="PANTHER" id="PTHR34654:SF1">
    <property type="entry name" value="RNA-BINDING PROTEIN KHPA"/>
    <property type="match status" value="1"/>
</dbReference>
<keyword evidence="2 3" id="KW-0694">RNA-binding</keyword>
<keyword evidence="1 3" id="KW-0963">Cytoplasm</keyword>
<comment type="similarity">
    <text evidence="3">Belongs to the KhpA RNA-binding protein family.</text>
</comment>